<accession>A0A437QDW4</accession>
<dbReference type="Proteomes" id="UP000282818">
    <property type="component" value="Unassembled WGS sequence"/>
</dbReference>
<dbReference type="AlphaFoldDB" id="A0A437QDW4"/>
<comment type="caution">
    <text evidence="1">The sequence shown here is derived from an EMBL/GenBank/DDBJ whole genome shotgun (WGS) entry which is preliminary data.</text>
</comment>
<proteinExistence type="predicted"/>
<keyword evidence="2" id="KW-1185">Reference proteome</keyword>
<sequence length="440" mass="49045">MTTEVSIMNTQAVALAADSAVTVTIGPNGAHKVYNSVNKLFALSKYEPVGIMIYGSASYMSIPWETIIKTYRKILSSTKRDKLEQYLADFLGHIKSLVEDSQDLNTIEAQYIEGFIRSFYVRLNDYFTEATSNLSHDQISKQLSELFDTSFEKAIDSIATSICTYDSLDSMESNNAVSKLDHNSVQVDHLIDGVFQNWKSFLNLERRQRIIKLCAEAAPKEPPYSGSESGIVIAGFGDKEIFPAQVETRIEGFLFGCLKHTPIQATNISEKNTASITPFAQGDVIASFMNGMASELYHAVGGLMSHFTENEVPDQLVKAMQEEALSPDVIDRINRKIKKAGIDFIETSQAYLADKMDNEHSGPIVSAVGFLPKEEIAQLAESLVNLTSVRRRMSTSSETVGGPVDVAIISKGDGFIWIKRKHYFEPELNNHFFSNYYRDE</sequence>
<name>A0A437QDW4_9GAMM</name>
<organism evidence="1 2">
    <name type="scientific">Neptunomonas marina</name>
    <dbReference type="NCBI Taxonomy" id="1815562"/>
    <lineage>
        <taxon>Bacteria</taxon>
        <taxon>Pseudomonadati</taxon>
        <taxon>Pseudomonadota</taxon>
        <taxon>Gammaproteobacteria</taxon>
        <taxon>Oceanospirillales</taxon>
        <taxon>Oceanospirillaceae</taxon>
        <taxon>Neptunomonas</taxon>
    </lineage>
</organism>
<evidence type="ECO:0000313" key="1">
    <source>
        <dbReference type="EMBL" id="RVU32686.1"/>
    </source>
</evidence>
<dbReference type="RefSeq" id="WP_127692854.1">
    <property type="nucleotide sequence ID" value="NZ_SACQ01000001.1"/>
</dbReference>
<gene>
    <name evidence="1" type="ORF">EOE65_03260</name>
</gene>
<protein>
    <submittedName>
        <fullName evidence="1">Uncharacterized protein</fullName>
    </submittedName>
</protein>
<evidence type="ECO:0000313" key="2">
    <source>
        <dbReference type="Proteomes" id="UP000282818"/>
    </source>
</evidence>
<dbReference type="EMBL" id="SACQ01000001">
    <property type="protein sequence ID" value="RVU32686.1"/>
    <property type="molecule type" value="Genomic_DNA"/>
</dbReference>
<reference evidence="1 2" key="1">
    <citation type="submission" date="2019-01" db="EMBL/GenBank/DDBJ databases">
        <authorList>
            <person name="Chen W.-M."/>
        </authorList>
    </citation>
    <scope>NUCLEOTIDE SEQUENCE [LARGE SCALE GENOMIC DNA]</scope>
    <source>
        <strain evidence="1 2">HPM-16</strain>
    </source>
</reference>